<feature type="compositionally biased region" description="Low complexity" evidence="1">
    <location>
        <begin position="110"/>
        <end position="126"/>
    </location>
</feature>
<accession>A0A815C3Y4</accession>
<dbReference type="AlphaFoldDB" id="A0A815C3Y4"/>
<evidence type="ECO:0000313" key="4">
    <source>
        <dbReference type="EMBL" id="CAF1274461.1"/>
    </source>
</evidence>
<dbReference type="EMBL" id="CAJNOH010000595">
    <property type="protein sequence ID" value="CAF1083943.1"/>
    <property type="molecule type" value="Genomic_DNA"/>
</dbReference>
<evidence type="ECO:0000313" key="3">
    <source>
        <dbReference type="EMBL" id="CAF1084568.1"/>
    </source>
</evidence>
<proteinExistence type="predicted"/>
<dbReference type="EMBL" id="CAJNOH010000597">
    <property type="protein sequence ID" value="CAF1084568.1"/>
    <property type="molecule type" value="Genomic_DNA"/>
</dbReference>
<sequence>MSSFSLYFAILIYFKQNQTLRRKTKYGDGSPQNRKSILLICCNIIEKIIGLPFCLYILIPEIINDPVPLLIHDLSRLPNDKSRKRSISDDESEVPSFLIEQKKRSKQNFVNQISTTTTQQQVSNSIDYDEEFS</sequence>
<dbReference type="Proteomes" id="UP000663854">
    <property type="component" value="Unassembled WGS sequence"/>
</dbReference>
<dbReference type="EMBL" id="CAJNOL010001046">
    <property type="protein sequence ID" value="CAF1274461.1"/>
    <property type="molecule type" value="Genomic_DNA"/>
</dbReference>
<comment type="caution">
    <text evidence="5">The sequence shown here is derived from an EMBL/GenBank/DDBJ whole genome shotgun (WGS) entry which is preliminary data.</text>
</comment>
<evidence type="ECO:0000313" key="6">
    <source>
        <dbReference type="Proteomes" id="UP000663870"/>
    </source>
</evidence>
<evidence type="ECO:0000313" key="2">
    <source>
        <dbReference type="EMBL" id="CAF1083943.1"/>
    </source>
</evidence>
<protein>
    <submittedName>
        <fullName evidence="5">Uncharacterized protein</fullName>
    </submittedName>
</protein>
<name>A0A815C3Y4_9BILA</name>
<evidence type="ECO:0000313" key="5">
    <source>
        <dbReference type="EMBL" id="CAF1275418.1"/>
    </source>
</evidence>
<dbReference type="EMBL" id="CAJNOL010001049">
    <property type="protein sequence ID" value="CAF1275418.1"/>
    <property type="molecule type" value="Genomic_DNA"/>
</dbReference>
<feature type="region of interest" description="Disordered" evidence="1">
    <location>
        <begin position="109"/>
        <end position="133"/>
    </location>
</feature>
<reference evidence="5" key="1">
    <citation type="submission" date="2021-02" db="EMBL/GenBank/DDBJ databases">
        <authorList>
            <person name="Nowell W R."/>
        </authorList>
    </citation>
    <scope>NUCLEOTIDE SEQUENCE</scope>
</reference>
<organism evidence="5 6">
    <name type="scientific">Rotaria sordida</name>
    <dbReference type="NCBI Taxonomy" id="392033"/>
    <lineage>
        <taxon>Eukaryota</taxon>
        <taxon>Metazoa</taxon>
        <taxon>Spiralia</taxon>
        <taxon>Gnathifera</taxon>
        <taxon>Rotifera</taxon>
        <taxon>Eurotatoria</taxon>
        <taxon>Bdelloidea</taxon>
        <taxon>Philodinida</taxon>
        <taxon>Philodinidae</taxon>
        <taxon>Rotaria</taxon>
    </lineage>
</organism>
<gene>
    <name evidence="4" type="ORF">JXQ802_LOCUS28162</name>
    <name evidence="5" type="ORF">JXQ802_LOCUS28211</name>
    <name evidence="2" type="ORF">PYM288_LOCUS18818</name>
    <name evidence="3" type="ORF">PYM288_LOCUS18850</name>
</gene>
<evidence type="ECO:0000256" key="1">
    <source>
        <dbReference type="SAM" id="MobiDB-lite"/>
    </source>
</evidence>
<dbReference type="Proteomes" id="UP000663870">
    <property type="component" value="Unassembled WGS sequence"/>
</dbReference>
<keyword evidence="6" id="KW-1185">Reference proteome</keyword>